<feature type="transmembrane region" description="Helical" evidence="2">
    <location>
        <begin position="208"/>
        <end position="228"/>
    </location>
</feature>
<organism evidence="3 4">
    <name type="scientific">Pseudomaricurvus hydrocarbonicus</name>
    <dbReference type="NCBI Taxonomy" id="1470433"/>
    <lineage>
        <taxon>Bacteria</taxon>
        <taxon>Pseudomonadati</taxon>
        <taxon>Pseudomonadota</taxon>
        <taxon>Gammaproteobacteria</taxon>
        <taxon>Cellvibrionales</taxon>
        <taxon>Cellvibrionaceae</taxon>
        <taxon>Pseudomaricurvus</taxon>
    </lineage>
</organism>
<dbReference type="EMBL" id="JAAONZ010000010">
    <property type="protein sequence ID" value="NHO66543.1"/>
    <property type="molecule type" value="Genomic_DNA"/>
</dbReference>
<name>A0A9E5JTI2_9GAMM</name>
<feature type="transmembrane region" description="Helical" evidence="2">
    <location>
        <begin position="283"/>
        <end position="309"/>
    </location>
</feature>
<reference evidence="3" key="1">
    <citation type="submission" date="2020-03" db="EMBL/GenBank/DDBJ databases">
        <authorList>
            <person name="Guo F."/>
        </authorList>
    </citation>
    <scope>NUCLEOTIDE SEQUENCE</scope>
    <source>
        <strain evidence="3">JCM 30134</strain>
    </source>
</reference>
<accession>A0A9E5JTI2</accession>
<keyword evidence="2" id="KW-0472">Membrane</keyword>
<feature type="transmembrane region" description="Helical" evidence="2">
    <location>
        <begin position="321"/>
        <end position="339"/>
    </location>
</feature>
<evidence type="ECO:0000313" key="4">
    <source>
        <dbReference type="Proteomes" id="UP000787472"/>
    </source>
</evidence>
<proteinExistence type="predicted"/>
<evidence type="ECO:0000256" key="2">
    <source>
        <dbReference type="SAM" id="Phobius"/>
    </source>
</evidence>
<feature type="transmembrane region" description="Helical" evidence="2">
    <location>
        <begin position="171"/>
        <end position="196"/>
    </location>
</feature>
<gene>
    <name evidence="3" type="ORF">G8770_13420</name>
</gene>
<keyword evidence="2" id="KW-1133">Transmembrane helix</keyword>
<sequence>MSYRSHFLALPQYLTPALAAALLSTLSTLIIISLSGSINADATQYLIAADTFKVSGWDAAEEIYPRPFYSVLIGGLSQITHTSSFVSAQLLDISLLALLGYAFVKVIQALGGDRRAQWIGACLIVLLPTLADYRDYLIRDFGYWAFMLLALNALIRFQANARLLQAGQWCAYSGIAMLFRPEAVLLLVLVPTALLLPSPQSLVLRLKLTAKLYGLLLAGLLIALAIGLSTGLQLQDKFIELALSPLLEQANQLAISLPKYTQVMASEILNRHSEEHAALSVSLVLSGIFVATLLSALTPIIVFLGLYLWKKGQLRWPRNTPYLMMHIVLAGILINFLLFKHFMQARYMLLTALLLLIPLCIGLSREYDNIARSKVKKGLLFTLAMLVLLDNHISTSSHEHDQDSLAWLQQHSSQDDWIYTNDHQLAYFSGLTFDWNDILYAKRRLEKTPASRLYGYDFVALNVGRKDAKIQAYAETLSALNYHQRAKFSNNRGDQIIIFESPDAHRQRESDQWQSAHKQAFHNPNRG</sequence>
<protein>
    <submittedName>
        <fullName evidence="3">Uncharacterized protein</fullName>
    </submittedName>
</protein>
<keyword evidence="4" id="KW-1185">Reference proteome</keyword>
<dbReference type="RefSeq" id="WP_167187582.1">
    <property type="nucleotide sequence ID" value="NZ_JAAONZ010000010.1"/>
</dbReference>
<feature type="transmembrane region" description="Helical" evidence="2">
    <location>
        <begin position="85"/>
        <end position="104"/>
    </location>
</feature>
<feature type="region of interest" description="Disordered" evidence="1">
    <location>
        <begin position="508"/>
        <end position="527"/>
    </location>
</feature>
<feature type="transmembrane region" description="Helical" evidence="2">
    <location>
        <begin position="141"/>
        <end position="159"/>
    </location>
</feature>
<dbReference type="AlphaFoldDB" id="A0A9E5JTI2"/>
<comment type="caution">
    <text evidence="3">The sequence shown here is derived from an EMBL/GenBank/DDBJ whole genome shotgun (WGS) entry which is preliminary data.</text>
</comment>
<evidence type="ECO:0000256" key="1">
    <source>
        <dbReference type="SAM" id="MobiDB-lite"/>
    </source>
</evidence>
<evidence type="ECO:0000313" key="3">
    <source>
        <dbReference type="EMBL" id="NHO66543.1"/>
    </source>
</evidence>
<feature type="transmembrane region" description="Helical" evidence="2">
    <location>
        <begin position="13"/>
        <end position="34"/>
    </location>
</feature>
<feature type="transmembrane region" description="Helical" evidence="2">
    <location>
        <begin position="345"/>
        <end position="364"/>
    </location>
</feature>
<dbReference type="Proteomes" id="UP000787472">
    <property type="component" value="Unassembled WGS sequence"/>
</dbReference>
<keyword evidence="2" id="KW-0812">Transmembrane</keyword>